<comment type="caution">
    <text evidence="4">The sequence shown here is derived from an EMBL/GenBank/DDBJ whole genome shotgun (WGS) entry which is preliminary data.</text>
</comment>
<proteinExistence type="predicted"/>
<dbReference type="GO" id="GO:0000428">
    <property type="term" value="C:DNA-directed RNA polymerase complex"/>
    <property type="evidence" value="ECO:0007669"/>
    <property type="project" value="UniProtKB-KW"/>
</dbReference>
<sequence length="168" mass="18815">MSKTIITVQSTTKQSTNKNCTEAKIWTSGIISPEMALVEAAKIFRKHLNSFVHYFELGRELPQTGEKLLEKTEEKEDSANEIDQKLATSVSELDLSVRASNCLAVTNIKTLGDLVTKREDELLGLKNFGKTTLTEVKKKLTQLGLSFKTDSEDVNQVEEEASYETQKK</sequence>
<dbReference type="Pfam" id="PF03118">
    <property type="entry name" value="RNA_pol_A_CTD"/>
    <property type="match status" value="1"/>
</dbReference>
<dbReference type="Gene3D" id="1.10.150.20">
    <property type="entry name" value="5' to 3' exonuclease, C-terminal subdomain"/>
    <property type="match status" value="1"/>
</dbReference>
<dbReference type="AlphaFoldDB" id="A0A0F9HIF3"/>
<accession>A0A0F9HIF3</accession>
<gene>
    <name evidence="4" type="ORF">LCGC14_1994800</name>
</gene>
<dbReference type="GO" id="GO:0003677">
    <property type="term" value="F:DNA binding"/>
    <property type="evidence" value="ECO:0007669"/>
    <property type="project" value="InterPro"/>
</dbReference>
<evidence type="ECO:0000259" key="3">
    <source>
        <dbReference type="Pfam" id="PF03118"/>
    </source>
</evidence>
<dbReference type="GO" id="GO:0003899">
    <property type="term" value="F:DNA-directed RNA polymerase activity"/>
    <property type="evidence" value="ECO:0007669"/>
    <property type="project" value="InterPro"/>
</dbReference>
<dbReference type="GO" id="GO:0046983">
    <property type="term" value="F:protein dimerization activity"/>
    <property type="evidence" value="ECO:0007669"/>
    <property type="project" value="InterPro"/>
</dbReference>
<feature type="domain" description="RNA polymerase alpha subunit C-terminal" evidence="3">
    <location>
        <begin position="79"/>
        <end position="141"/>
    </location>
</feature>
<protein>
    <recommendedName>
        <fullName evidence="3">RNA polymerase alpha subunit C-terminal domain-containing protein</fullName>
    </recommendedName>
</protein>
<dbReference type="SUPFAM" id="SSF55257">
    <property type="entry name" value="RBP11-like subunits of RNA polymerase"/>
    <property type="match status" value="1"/>
</dbReference>
<dbReference type="Gene3D" id="3.30.1360.10">
    <property type="entry name" value="RNA polymerase, RBP11-like subunit"/>
    <property type="match status" value="1"/>
</dbReference>
<evidence type="ECO:0000313" key="4">
    <source>
        <dbReference type="EMBL" id="KKL81435.1"/>
    </source>
</evidence>
<evidence type="ECO:0000256" key="1">
    <source>
        <dbReference type="ARBA" id="ARBA00022478"/>
    </source>
</evidence>
<dbReference type="EMBL" id="LAZR01022564">
    <property type="protein sequence ID" value="KKL81435.1"/>
    <property type="molecule type" value="Genomic_DNA"/>
</dbReference>
<name>A0A0F9HIF3_9ZZZZ</name>
<dbReference type="GO" id="GO:0006351">
    <property type="term" value="P:DNA-templated transcription"/>
    <property type="evidence" value="ECO:0007669"/>
    <property type="project" value="InterPro"/>
</dbReference>
<keyword evidence="2" id="KW-0804">Transcription</keyword>
<evidence type="ECO:0000256" key="2">
    <source>
        <dbReference type="ARBA" id="ARBA00023163"/>
    </source>
</evidence>
<organism evidence="4">
    <name type="scientific">marine sediment metagenome</name>
    <dbReference type="NCBI Taxonomy" id="412755"/>
    <lineage>
        <taxon>unclassified sequences</taxon>
        <taxon>metagenomes</taxon>
        <taxon>ecological metagenomes</taxon>
    </lineage>
</organism>
<dbReference type="SUPFAM" id="SSF47789">
    <property type="entry name" value="C-terminal domain of RNA polymerase alpha subunit"/>
    <property type="match status" value="1"/>
</dbReference>
<dbReference type="InterPro" id="IPR011260">
    <property type="entry name" value="RNAP_asu_C"/>
</dbReference>
<reference evidence="4" key="1">
    <citation type="journal article" date="2015" name="Nature">
        <title>Complex archaea that bridge the gap between prokaryotes and eukaryotes.</title>
        <authorList>
            <person name="Spang A."/>
            <person name="Saw J.H."/>
            <person name="Jorgensen S.L."/>
            <person name="Zaremba-Niedzwiedzka K."/>
            <person name="Martijn J."/>
            <person name="Lind A.E."/>
            <person name="van Eijk R."/>
            <person name="Schleper C."/>
            <person name="Guy L."/>
            <person name="Ettema T.J."/>
        </authorList>
    </citation>
    <scope>NUCLEOTIDE SEQUENCE</scope>
</reference>
<keyword evidence="1" id="KW-0240">DNA-directed RNA polymerase</keyword>
<dbReference type="InterPro" id="IPR036603">
    <property type="entry name" value="RBP11-like"/>
</dbReference>